<accession>A0A0C2WQ53</accession>
<evidence type="ECO:0008006" key="3">
    <source>
        <dbReference type="Google" id="ProtNLM"/>
    </source>
</evidence>
<reference evidence="2" key="2">
    <citation type="submission" date="2015-01" db="EMBL/GenBank/DDBJ databases">
        <title>Evolutionary Origins and Diversification of the Mycorrhizal Mutualists.</title>
        <authorList>
            <consortium name="DOE Joint Genome Institute"/>
            <consortium name="Mycorrhizal Genomics Consortium"/>
            <person name="Kohler A."/>
            <person name="Kuo A."/>
            <person name="Nagy L.G."/>
            <person name="Floudas D."/>
            <person name="Copeland A."/>
            <person name="Barry K.W."/>
            <person name="Cichocki N."/>
            <person name="Veneault-Fourrey C."/>
            <person name="LaButti K."/>
            <person name="Lindquist E.A."/>
            <person name="Lipzen A."/>
            <person name="Lundell T."/>
            <person name="Morin E."/>
            <person name="Murat C."/>
            <person name="Riley R."/>
            <person name="Ohm R."/>
            <person name="Sun H."/>
            <person name="Tunlid A."/>
            <person name="Henrissat B."/>
            <person name="Grigoriev I.V."/>
            <person name="Hibbett D.S."/>
            <person name="Martin F."/>
        </authorList>
    </citation>
    <scope>NUCLEOTIDE SEQUENCE [LARGE SCALE GENOMIC DNA]</scope>
    <source>
        <strain evidence="2">MAFF 305830</strain>
    </source>
</reference>
<evidence type="ECO:0000313" key="1">
    <source>
        <dbReference type="EMBL" id="KIM19762.1"/>
    </source>
</evidence>
<protein>
    <recommendedName>
        <fullName evidence="3">F-box domain-containing protein</fullName>
    </recommendedName>
</protein>
<sequence>MRKLNDNIATLKAWIAPIKQLPFDVLTLVFIEATNQDRLAPLTIELVCTTWRSYILKTHRAWSYVSVGERFNPAITLKYLVRSEPFPVHLDIVRSSVEIVDQVSHHISEYASRIRTLEIDANSYRSRGWRMSSLKCLRFFGRVTPEIFFGKLNWGELKVEYLKITPLEFGASSRPLIRQHLTHLLHLVIEDQRHYKYSWVMFVEECSMTLKTLEIRLTGSTFYNRRPLQLPSLERLEVEVNGIRDYKRWPFNATTPLLRWYKEMRHPDPNLLDPVVFHTGTEHVIHLQTDVVPQLERYPRLRCLHLSPITRIIDSAKLKAIHAEARRLCKEFEALFLDDKEGRIVKSGGNFLYYVDEGGNESFEVSQGCTSSMPFEPEPF</sequence>
<dbReference type="EMBL" id="KN824552">
    <property type="protein sequence ID" value="KIM19762.1"/>
    <property type="molecule type" value="Genomic_DNA"/>
</dbReference>
<dbReference type="HOGENOM" id="CLU_039336_1_0_1"/>
<keyword evidence="2" id="KW-1185">Reference proteome</keyword>
<proteinExistence type="predicted"/>
<evidence type="ECO:0000313" key="2">
    <source>
        <dbReference type="Proteomes" id="UP000054097"/>
    </source>
</evidence>
<dbReference type="Proteomes" id="UP000054097">
    <property type="component" value="Unassembled WGS sequence"/>
</dbReference>
<reference evidence="1 2" key="1">
    <citation type="submission" date="2014-04" db="EMBL/GenBank/DDBJ databases">
        <authorList>
            <consortium name="DOE Joint Genome Institute"/>
            <person name="Kuo A."/>
            <person name="Zuccaro A."/>
            <person name="Kohler A."/>
            <person name="Nagy L.G."/>
            <person name="Floudas D."/>
            <person name="Copeland A."/>
            <person name="Barry K.W."/>
            <person name="Cichocki N."/>
            <person name="Veneault-Fourrey C."/>
            <person name="LaButti K."/>
            <person name="Lindquist E.A."/>
            <person name="Lipzen A."/>
            <person name="Lundell T."/>
            <person name="Morin E."/>
            <person name="Murat C."/>
            <person name="Sun H."/>
            <person name="Tunlid A."/>
            <person name="Henrissat B."/>
            <person name="Grigoriev I.V."/>
            <person name="Hibbett D.S."/>
            <person name="Martin F."/>
            <person name="Nordberg H.P."/>
            <person name="Cantor M.N."/>
            <person name="Hua S.X."/>
        </authorList>
    </citation>
    <scope>NUCLEOTIDE SEQUENCE [LARGE SCALE GENOMIC DNA]</scope>
    <source>
        <strain evidence="1 2">MAFF 305830</strain>
    </source>
</reference>
<dbReference type="AlphaFoldDB" id="A0A0C2WQ53"/>
<gene>
    <name evidence="1" type="ORF">M408DRAFT_30950</name>
</gene>
<name>A0A0C2WQ53_SERVB</name>
<organism evidence="1 2">
    <name type="scientific">Serendipita vermifera MAFF 305830</name>
    <dbReference type="NCBI Taxonomy" id="933852"/>
    <lineage>
        <taxon>Eukaryota</taxon>
        <taxon>Fungi</taxon>
        <taxon>Dikarya</taxon>
        <taxon>Basidiomycota</taxon>
        <taxon>Agaricomycotina</taxon>
        <taxon>Agaricomycetes</taxon>
        <taxon>Sebacinales</taxon>
        <taxon>Serendipitaceae</taxon>
        <taxon>Serendipita</taxon>
    </lineage>
</organism>